<reference evidence="1 2" key="1">
    <citation type="submission" date="2019-01" db="EMBL/GenBank/DDBJ databases">
        <title>Coherence of Microcystis species and biogeography revealed through population genomics.</title>
        <authorList>
            <person name="Perez-Carrascal O.M."/>
            <person name="Terrat Y."/>
            <person name="Giani A."/>
            <person name="Fortin N."/>
            <person name="Tromas N."/>
            <person name="Shapiro B.J."/>
        </authorList>
    </citation>
    <scope>NUCLEOTIDE SEQUENCE [LARGE SCALE GENOMIC DNA]</scope>
    <source>
        <strain evidence="1">Mn_MB_F_20050700_S1D</strain>
    </source>
</reference>
<evidence type="ECO:0000313" key="1">
    <source>
        <dbReference type="EMBL" id="TRU85918.1"/>
    </source>
</evidence>
<dbReference type="EMBL" id="SFAV01000207">
    <property type="protein sequence ID" value="TRU85918.1"/>
    <property type="molecule type" value="Genomic_DNA"/>
</dbReference>
<proteinExistence type="predicted"/>
<dbReference type="Proteomes" id="UP000319191">
    <property type="component" value="Unassembled WGS sequence"/>
</dbReference>
<dbReference type="AlphaFoldDB" id="A0A552IR09"/>
<protein>
    <submittedName>
        <fullName evidence="1">Uncharacterized protein</fullName>
    </submittedName>
</protein>
<accession>A0A552IR09</accession>
<comment type="caution">
    <text evidence="1">The sequence shown here is derived from an EMBL/GenBank/DDBJ whole genome shotgun (WGS) entry which is preliminary data.</text>
</comment>
<sequence>MKILGIDVSRNWAIVVLLCEFPSVSPLQFSKSIKEPAKGYARFKGNIQLNEIAYKLECNSE</sequence>
<organism evidence="1 2">
    <name type="scientific">Microcystis novacekii Mn_MB_F_20050700_S1D</name>
    <dbReference type="NCBI Taxonomy" id="2486266"/>
    <lineage>
        <taxon>Bacteria</taxon>
        <taxon>Bacillati</taxon>
        <taxon>Cyanobacteriota</taxon>
        <taxon>Cyanophyceae</taxon>
        <taxon>Oscillatoriophycideae</taxon>
        <taxon>Chroococcales</taxon>
        <taxon>Microcystaceae</taxon>
        <taxon>Microcystis</taxon>
    </lineage>
</organism>
<feature type="non-terminal residue" evidence="1">
    <location>
        <position position="61"/>
    </location>
</feature>
<gene>
    <name evidence="1" type="ORF">EWV54_15310</name>
</gene>
<evidence type="ECO:0000313" key="2">
    <source>
        <dbReference type="Proteomes" id="UP000319191"/>
    </source>
</evidence>
<name>A0A552IR09_9CHRO</name>